<evidence type="ECO:0000256" key="1">
    <source>
        <dbReference type="ARBA" id="ARBA00012513"/>
    </source>
</evidence>
<keyword evidence="5 10" id="KW-0547">Nucleotide-binding</keyword>
<evidence type="ECO:0000256" key="6">
    <source>
        <dbReference type="ARBA" id="ARBA00022777"/>
    </source>
</evidence>
<keyword evidence="12" id="KW-1133">Transmembrane helix</keyword>
<dbReference type="InterPro" id="IPR017441">
    <property type="entry name" value="Protein_kinase_ATP_BS"/>
</dbReference>
<dbReference type="InterPro" id="IPR005543">
    <property type="entry name" value="PASTA_dom"/>
</dbReference>
<dbReference type="SMART" id="SM00220">
    <property type="entry name" value="S_TKc"/>
    <property type="match status" value="1"/>
</dbReference>
<dbReference type="Pfam" id="PF03793">
    <property type="entry name" value="PASTA"/>
    <property type="match status" value="4"/>
</dbReference>
<gene>
    <name evidence="15" type="primary">pknB</name>
    <name evidence="15" type="ORF">ABT384_15975</name>
</gene>
<keyword evidence="3" id="KW-0808">Transferase</keyword>
<proteinExistence type="predicted"/>
<dbReference type="EMBL" id="JBEPFB010000006">
    <property type="protein sequence ID" value="MER7374134.1"/>
    <property type="molecule type" value="Genomic_DNA"/>
</dbReference>
<dbReference type="SUPFAM" id="SSF54184">
    <property type="entry name" value="Penicillin-binding protein 2x (pbp-2x), c-terminal domain"/>
    <property type="match status" value="1"/>
</dbReference>
<dbReference type="EC" id="2.7.11.1" evidence="1"/>
<dbReference type="PROSITE" id="PS00108">
    <property type="entry name" value="PROTEIN_KINASE_ST"/>
    <property type="match status" value="1"/>
</dbReference>
<feature type="region of interest" description="Disordered" evidence="11">
    <location>
        <begin position="312"/>
        <end position="331"/>
    </location>
</feature>
<dbReference type="PROSITE" id="PS50011">
    <property type="entry name" value="PROTEIN_KINASE_DOM"/>
    <property type="match status" value="1"/>
</dbReference>
<feature type="region of interest" description="Disordered" evidence="11">
    <location>
        <begin position="608"/>
        <end position="633"/>
    </location>
</feature>
<name>A0ABV1XRB0_9ACTN</name>
<feature type="domain" description="PASTA" evidence="14">
    <location>
        <begin position="575"/>
        <end position="643"/>
    </location>
</feature>
<dbReference type="PANTHER" id="PTHR43289:SF6">
    <property type="entry name" value="SERINE_THREONINE-PROTEIN KINASE NEKL-3"/>
    <property type="match status" value="1"/>
</dbReference>
<dbReference type="CDD" id="cd06577">
    <property type="entry name" value="PASTA_pknB"/>
    <property type="match status" value="4"/>
</dbReference>
<keyword evidence="16" id="KW-1185">Reference proteome</keyword>
<dbReference type="PROSITE" id="PS51178">
    <property type="entry name" value="PASTA"/>
    <property type="match status" value="4"/>
</dbReference>
<feature type="domain" description="PASTA" evidence="14">
    <location>
        <begin position="440"/>
        <end position="505"/>
    </location>
</feature>
<keyword evidence="12" id="KW-0472">Membrane</keyword>
<keyword evidence="12" id="KW-0812">Transmembrane</keyword>
<organism evidence="15 16">
    <name type="scientific">Streptomyces lanatus</name>
    <dbReference type="NCBI Taxonomy" id="66900"/>
    <lineage>
        <taxon>Bacteria</taxon>
        <taxon>Bacillati</taxon>
        <taxon>Actinomycetota</taxon>
        <taxon>Actinomycetes</taxon>
        <taxon>Kitasatosporales</taxon>
        <taxon>Streptomycetaceae</taxon>
        <taxon>Streptomyces</taxon>
    </lineage>
</organism>
<keyword evidence="7 10" id="KW-0067">ATP-binding</keyword>
<dbReference type="InterPro" id="IPR000719">
    <property type="entry name" value="Prot_kinase_dom"/>
</dbReference>
<sequence>MEEPRRLGGRYELGQVLGRGGMAEVYLAHDTRLGRTVAVKTLRADLARDPSFQARFRREAQSAASLNHPAIVAVYDTGEDYIDNVSIPYIVMEYVDGSTLRELLHSGRKLLPERAMEMTIGILQGLEYAHRSGIVHRDIKPANVMLTRNGQVKVMDFGIARAMGDSGMTMTQTAAVIGTAQYLSPEQAKGEQVDARSDLYSTGCLLYELLTVRPPFIGDSPVAVAYQHVREEAQAPSVFDPEITPEMDAIVLKALTKDPNYRYQSADEMRADIEACLDGQPVAATAAMGSVGYGGYPDDQPTTALRAQDAGATSMLPPMNPDDGGYGYDDRVDRRRQKKSNTSTILLAVAAILVLVGAVLIGKWVFDGDTASNSQVPVPNLIGETENSARNLLGNVDLELGQITPKECEDKPKGQICDQDPAAKTNVDKGSKINVVVSTGAPKVAVPNVINKNIDEATEQLKDKGFEVETELTESSQTEGTVLSQDPDPGTEKEKGSTVTLEVAKAQAKATVPDVLGRTCDEAKAQMTANELVGTCTEVDTQDPNQVGKVIATSPQAGSEADKNSTVTIQIGKQAKQKTQVPSVVGQTVGQAKQTLAAAGFTNIQFNNGSDQSDTALVTDQDPKGNQQVDDPAGTQITLTTVGFGNNGGNNGGGDNGGIFG</sequence>
<dbReference type="Pfam" id="PF00069">
    <property type="entry name" value="Pkinase"/>
    <property type="match status" value="1"/>
</dbReference>
<protein>
    <recommendedName>
        <fullName evidence="1">non-specific serine/threonine protein kinase</fullName>
        <ecNumber evidence="1">2.7.11.1</ecNumber>
    </recommendedName>
</protein>
<evidence type="ECO:0000256" key="5">
    <source>
        <dbReference type="ARBA" id="ARBA00022741"/>
    </source>
</evidence>
<dbReference type="Gene3D" id="3.30.10.20">
    <property type="match status" value="4"/>
</dbReference>
<comment type="catalytic activity">
    <reaction evidence="8">
        <text>L-threonyl-[protein] + ATP = O-phospho-L-threonyl-[protein] + ADP + H(+)</text>
        <dbReference type="Rhea" id="RHEA:46608"/>
        <dbReference type="Rhea" id="RHEA-COMP:11060"/>
        <dbReference type="Rhea" id="RHEA-COMP:11605"/>
        <dbReference type="ChEBI" id="CHEBI:15378"/>
        <dbReference type="ChEBI" id="CHEBI:30013"/>
        <dbReference type="ChEBI" id="CHEBI:30616"/>
        <dbReference type="ChEBI" id="CHEBI:61977"/>
        <dbReference type="ChEBI" id="CHEBI:456216"/>
        <dbReference type="EC" id="2.7.11.1"/>
    </reaction>
</comment>
<feature type="domain" description="Protein kinase" evidence="13">
    <location>
        <begin position="11"/>
        <end position="277"/>
    </location>
</feature>
<feature type="region of interest" description="Disordered" evidence="11">
    <location>
        <begin position="471"/>
        <end position="495"/>
    </location>
</feature>
<dbReference type="CDD" id="cd14014">
    <property type="entry name" value="STKc_PknB_like"/>
    <property type="match status" value="1"/>
</dbReference>
<dbReference type="NCBIfam" id="NF033483">
    <property type="entry name" value="PknB_PASTA_kin"/>
    <property type="match status" value="1"/>
</dbReference>
<feature type="binding site" evidence="10">
    <location>
        <position position="40"/>
    </location>
    <ligand>
        <name>ATP</name>
        <dbReference type="ChEBI" id="CHEBI:30616"/>
    </ligand>
</feature>
<dbReference type="InterPro" id="IPR011009">
    <property type="entry name" value="Kinase-like_dom_sf"/>
</dbReference>
<dbReference type="Gene3D" id="1.10.510.10">
    <property type="entry name" value="Transferase(Phosphotransferase) domain 1"/>
    <property type="match status" value="1"/>
</dbReference>
<accession>A0ABV1XRB0</accession>
<comment type="caution">
    <text evidence="15">The sequence shown here is derived from an EMBL/GenBank/DDBJ whole genome shotgun (WGS) entry which is preliminary data.</text>
</comment>
<keyword evidence="2" id="KW-0723">Serine/threonine-protein kinase</keyword>
<feature type="compositionally biased region" description="Polar residues" evidence="11">
    <location>
        <begin position="473"/>
        <end position="484"/>
    </location>
</feature>
<dbReference type="Proteomes" id="UP001486207">
    <property type="component" value="Unassembled WGS sequence"/>
</dbReference>
<dbReference type="PROSITE" id="PS00107">
    <property type="entry name" value="PROTEIN_KINASE_ATP"/>
    <property type="match status" value="1"/>
</dbReference>
<feature type="transmembrane region" description="Helical" evidence="12">
    <location>
        <begin position="344"/>
        <end position="366"/>
    </location>
</feature>
<keyword evidence="6 15" id="KW-0418">Kinase</keyword>
<dbReference type="PANTHER" id="PTHR43289">
    <property type="entry name" value="MITOGEN-ACTIVATED PROTEIN KINASE KINASE KINASE 20-RELATED"/>
    <property type="match status" value="1"/>
</dbReference>
<evidence type="ECO:0000259" key="14">
    <source>
        <dbReference type="PROSITE" id="PS51178"/>
    </source>
</evidence>
<evidence type="ECO:0000313" key="15">
    <source>
        <dbReference type="EMBL" id="MER7374134.1"/>
    </source>
</evidence>
<dbReference type="SMART" id="SM00740">
    <property type="entry name" value="PASTA"/>
    <property type="match status" value="4"/>
</dbReference>
<reference evidence="15 16" key="1">
    <citation type="submission" date="2024-06" db="EMBL/GenBank/DDBJ databases">
        <title>The Natural Products Discovery Center: Release of the First 8490 Sequenced Strains for Exploring Actinobacteria Biosynthetic Diversity.</title>
        <authorList>
            <person name="Kalkreuter E."/>
            <person name="Kautsar S.A."/>
            <person name="Yang D."/>
            <person name="Bader C.D."/>
            <person name="Teijaro C.N."/>
            <person name="Fluegel L."/>
            <person name="Davis C.M."/>
            <person name="Simpson J.R."/>
            <person name="Lauterbach L."/>
            <person name="Steele A.D."/>
            <person name="Gui C."/>
            <person name="Meng S."/>
            <person name="Li G."/>
            <person name="Viehrig K."/>
            <person name="Ye F."/>
            <person name="Su P."/>
            <person name="Kiefer A.F."/>
            <person name="Nichols A."/>
            <person name="Cepeda A.J."/>
            <person name="Yan W."/>
            <person name="Fan B."/>
            <person name="Jiang Y."/>
            <person name="Adhikari A."/>
            <person name="Zheng C.-J."/>
            <person name="Schuster L."/>
            <person name="Cowan T.M."/>
            <person name="Smanski M.J."/>
            <person name="Chevrette M.G."/>
            <person name="De Carvalho L.P.S."/>
            <person name="Shen B."/>
        </authorList>
    </citation>
    <scope>NUCLEOTIDE SEQUENCE [LARGE SCALE GENOMIC DNA]</scope>
    <source>
        <strain evidence="15 16">NPDC000155</strain>
    </source>
</reference>
<evidence type="ECO:0000313" key="16">
    <source>
        <dbReference type="Proteomes" id="UP001486207"/>
    </source>
</evidence>
<evidence type="ECO:0000256" key="10">
    <source>
        <dbReference type="PROSITE-ProRule" id="PRU10141"/>
    </source>
</evidence>
<dbReference type="Gene3D" id="3.30.200.20">
    <property type="entry name" value="Phosphorylase Kinase, domain 1"/>
    <property type="match status" value="1"/>
</dbReference>
<evidence type="ECO:0000256" key="2">
    <source>
        <dbReference type="ARBA" id="ARBA00022527"/>
    </source>
</evidence>
<dbReference type="SUPFAM" id="SSF56112">
    <property type="entry name" value="Protein kinase-like (PK-like)"/>
    <property type="match status" value="1"/>
</dbReference>
<evidence type="ECO:0000256" key="9">
    <source>
        <dbReference type="ARBA" id="ARBA00048679"/>
    </source>
</evidence>
<evidence type="ECO:0000256" key="4">
    <source>
        <dbReference type="ARBA" id="ARBA00022737"/>
    </source>
</evidence>
<dbReference type="InterPro" id="IPR008271">
    <property type="entry name" value="Ser/Thr_kinase_AS"/>
</dbReference>
<evidence type="ECO:0000256" key="3">
    <source>
        <dbReference type="ARBA" id="ARBA00022679"/>
    </source>
</evidence>
<evidence type="ECO:0000259" key="13">
    <source>
        <dbReference type="PROSITE" id="PS50011"/>
    </source>
</evidence>
<comment type="catalytic activity">
    <reaction evidence="9">
        <text>L-seryl-[protein] + ATP = O-phospho-L-seryl-[protein] + ADP + H(+)</text>
        <dbReference type="Rhea" id="RHEA:17989"/>
        <dbReference type="Rhea" id="RHEA-COMP:9863"/>
        <dbReference type="Rhea" id="RHEA-COMP:11604"/>
        <dbReference type="ChEBI" id="CHEBI:15378"/>
        <dbReference type="ChEBI" id="CHEBI:29999"/>
        <dbReference type="ChEBI" id="CHEBI:30616"/>
        <dbReference type="ChEBI" id="CHEBI:83421"/>
        <dbReference type="ChEBI" id="CHEBI:456216"/>
        <dbReference type="EC" id="2.7.11.1"/>
    </reaction>
</comment>
<evidence type="ECO:0000256" key="7">
    <source>
        <dbReference type="ARBA" id="ARBA00022840"/>
    </source>
</evidence>
<evidence type="ECO:0000256" key="11">
    <source>
        <dbReference type="SAM" id="MobiDB-lite"/>
    </source>
</evidence>
<evidence type="ECO:0000256" key="12">
    <source>
        <dbReference type="SAM" id="Phobius"/>
    </source>
</evidence>
<feature type="domain" description="PASTA" evidence="14">
    <location>
        <begin position="372"/>
        <end position="439"/>
    </location>
</feature>
<feature type="domain" description="PASTA" evidence="14">
    <location>
        <begin position="506"/>
        <end position="573"/>
    </location>
</feature>
<evidence type="ECO:0000256" key="8">
    <source>
        <dbReference type="ARBA" id="ARBA00047899"/>
    </source>
</evidence>
<keyword evidence="4" id="KW-0677">Repeat</keyword>
<dbReference type="RefSeq" id="WP_190070998.1">
    <property type="nucleotide sequence ID" value="NZ_BNBM01000006.1"/>
</dbReference>
<dbReference type="GO" id="GO:0016301">
    <property type="term" value="F:kinase activity"/>
    <property type="evidence" value="ECO:0007669"/>
    <property type="project" value="UniProtKB-KW"/>
</dbReference>